<evidence type="ECO:0000313" key="1">
    <source>
        <dbReference type="EMBL" id="KAH1121321.1"/>
    </source>
</evidence>
<proteinExistence type="predicted"/>
<gene>
    <name evidence="1" type="ORF">J1N35_004481</name>
</gene>
<feature type="non-terminal residue" evidence="1">
    <location>
        <position position="1"/>
    </location>
</feature>
<reference evidence="1 2" key="1">
    <citation type="journal article" date="2021" name="Plant Biotechnol. J.">
        <title>Multi-omics assisted identification of the key and species-specific regulatory components of drought-tolerant mechanisms in Gossypium stocksii.</title>
        <authorList>
            <person name="Yu D."/>
            <person name="Ke L."/>
            <person name="Zhang D."/>
            <person name="Wu Y."/>
            <person name="Sun Y."/>
            <person name="Mei J."/>
            <person name="Sun J."/>
            <person name="Sun Y."/>
        </authorList>
    </citation>
    <scope>NUCLEOTIDE SEQUENCE [LARGE SCALE GENOMIC DNA]</scope>
    <source>
        <strain evidence="2">cv. E1</strain>
        <tissue evidence="1">Leaf</tissue>
    </source>
</reference>
<protein>
    <submittedName>
        <fullName evidence="1">Uncharacterized protein</fullName>
    </submittedName>
</protein>
<organism evidence="1 2">
    <name type="scientific">Gossypium stocksii</name>
    <dbReference type="NCBI Taxonomy" id="47602"/>
    <lineage>
        <taxon>Eukaryota</taxon>
        <taxon>Viridiplantae</taxon>
        <taxon>Streptophyta</taxon>
        <taxon>Embryophyta</taxon>
        <taxon>Tracheophyta</taxon>
        <taxon>Spermatophyta</taxon>
        <taxon>Magnoliopsida</taxon>
        <taxon>eudicotyledons</taxon>
        <taxon>Gunneridae</taxon>
        <taxon>Pentapetalae</taxon>
        <taxon>rosids</taxon>
        <taxon>malvids</taxon>
        <taxon>Malvales</taxon>
        <taxon>Malvaceae</taxon>
        <taxon>Malvoideae</taxon>
        <taxon>Gossypium</taxon>
    </lineage>
</organism>
<evidence type="ECO:0000313" key="2">
    <source>
        <dbReference type="Proteomes" id="UP000828251"/>
    </source>
</evidence>
<name>A0A9D3WC87_9ROSI</name>
<dbReference type="EMBL" id="JAIQCV010000002">
    <property type="protein sequence ID" value="KAH1121321.1"/>
    <property type="molecule type" value="Genomic_DNA"/>
</dbReference>
<accession>A0A9D3WC87</accession>
<dbReference type="Proteomes" id="UP000828251">
    <property type="component" value="Unassembled WGS sequence"/>
</dbReference>
<dbReference type="AlphaFoldDB" id="A0A9D3WC87"/>
<sequence>CKRVKLSGNSMPSYVICLIKHLPFKETIPMLNWLKRFFVHYLTDLALRPLPLKKSKTLIQCVLMNRLDRFEPFEINLDEAKRSKSKETNIALQVVKTVPIETGTTIEDLQEQIALITNNFNEAFKSKWS</sequence>
<comment type="caution">
    <text evidence="1">The sequence shown here is derived from an EMBL/GenBank/DDBJ whole genome shotgun (WGS) entry which is preliminary data.</text>
</comment>
<keyword evidence="2" id="KW-1185">Reference proteome</keyword>